<feature type="transmembrane region" description="Helical" evidence="13">
    <location>
        <begin position="89"/>
        <end position="114"/>
    </location>
</feature>
<dbReference type="PRINTS" id="PR00950">
    <property type="entry name" value="TYPE3IMSPROT"/>
</dbReference>
<dbReference type="EMBL" id="CP009253">
    <property type="protein sequence ID" value="ALD15199.1"/>
    <property type="molecule type" value="Genomic_DNA"/>
</dbReference>
<dbReference type="RefSeq" id="WP_053940207.1">
    <property type="nucleotide sequence ID" value="NZ_CP009253.1"/>
</dbReference>
<feature type="transmembrane region" description="Helical" evidence="13">
    <location>
        <begin position="189"/>
        <end position="211"/>
    </location>
</feature>
<dbReference type="Proteomes" id="UP000066321">
    <property type="component" value="Chromosome"/>
</dbReference>
<evidence type="ECO:0000256" key="10">
    <source>
        <dbReference type="ARBA" id="ARBA00023136"/>
    </source>
</evidence>
<keyword evidence="15" id="KW-0282">Flagellum</keyword>
<dbReference type="InterPro" id="IPR006136">
    <property type="entry name" value="FlhB"/>
</dbReference>
<feature type="region of interest" description="Disordered" evidence="14">
    <location>
        <begin position="1"/>
        <end position="26"/>
    </location>
</feature>
<dbReference type="SUPFAM" id="SSF160544">
    <property type="entry name" value="EscU C-terminal domain-like"/>
    <property type="match status" value="1"/>
</dbReference>
<feature type="compositionally biased region" description="Basic and acidic residues" evidence="14">
    <location>
        <begin position="1"/>
        <end position="16"/>
    </location>
</feature>
<dbReference type="PATRIC" id="fig|1265350.3.peg.239"/>
<accession>A0A0M4HAX0</accession>
<dbReference type="GO" id="GO:0044780">
    <property type="term" value="P:bacterial-type flagellum assembly"/>
    <property type="evidence" value="ECO:0007669"/>
    <property type="project" value="InterPro"/>
</dbReference>
<keyword evidence="9 13" id="KW-1133">Transmembrane helix</keyword>
<dbReference type="FunFam" id="3.40.1690.10:FF:000001">
    <property type="entry name" value="Flagellar biosynthetic protein FlhB"/>
    <property type="match status" value="1"/>
</dbReference>
<keyword evidence="11 13" id="KW-1006">Bacterial flagellum protein export</keyword>
<feature type="transmembrane region" description="Helical" evidence="13">
    <location>
        <begin position="150"/>
        <end position="169"/>
    </location>
</feature>
<comment type="similarity">
    <text evidence="2 13">Belongs to the type III secretion exporter family.</text>
</comment>
<evidence type="ECO:0000256" key="12">
    <source>
        <dbReference type="ARBA" id="ARBA00025078"/>
    </source>
</evidence>
<evidence type="ECO:0000313" key="15">
    <source>
        <dbReference type="EMBL" id="ALD15199.1"/>
    </source>
</evidence>
<name>A0A0M4HAX0_9GAMM</name>
<keyword evidence="4 13" id="KW-0813">Transport</keyword>
<evidence type="ECO:0000313" key="16">
    <source>
        <dbReference type="Proteomes" id="UP000066321"/>
    </source>
</evidence>
<dbReference type="KEGG" id="baph:IX46_01265"/>
<comment type="subcellular location">
    <subcellularLocation>
        <location evidence="1">Cell membrane</location>
        <topology evidence="1">Multi-pass membrane protein</topology>
    </subcellularLocation>
</comment>
<evidence type="ECO:0000256" key="3">
    <source>
        <dbReference type="ARBA" id="ARBA00021622"/>
    </source>
</evidence>
<protein>
    <recommendedName>
        <fullName evidence="3 13">Flagellar biosynthetic protein FlhB</fullName>
    </recommendedName>
</protein>
<evidence type="ECO:0000256" key="7">
    <source>
        <dbReference type="ARBA" id="ARBA00022795"/>
    </source>
</evidence>
<evidence type="ECO:0000256" key="6">
    <source>
        <dbReference type="ARBA" id="ARBA00022692"/>
    </source>
</evidence>
<dbReference type="InterPro" id="IPR029025">
    <property type="entry name" value="T3SS_substrate_exporter_C"/>
</dbReference>
<keyword evidence="15" id="KW-0969">Cilium</keyword>
<evidence type="ECO:0000256" key="14">
    <source>
        <dbReference type="SAM" id="MobiDB-lite"/>
    </source>
</evidence>
<keyword evidence="10 13" id="KW-0472">Membrane</keyword>
<dbReference type="NCBIfam" id="TIGR00328">
    <property type="entry name" value="flhB"/>
    <property type="match status" value="1"/>
</dbReference>
<dbReference type="Gene3D" id="3.40.1690.10">
    <property type="entry name" value="secretion proteins EscU"/>
    <property type="match status" value="1"/>
</dbReference>
<keyword evidence="8 13" id="KW-0653">Protein transport</keyword>
<dbReference type="STRING" id="1265350.IX46_01265"/>
<dbReference type="PANTHER" id="PTHR30531:SF12">
    <property type="entry name" value="FLAGELLAR BIOSYNTHETIC PROTEIN FLHB"/>
    <property type="match status" value="1"/>
</dbReference>
<gene>
    <name evidence="13 15" type="primary">flhB</name>
    <name evidence="15" type="ORF">IX46_01265</name>
</gene>
<evidence type="ECO:0000256" key="8">
    <source>
        <dbReference type="ARBA" id="ARBA00022927"/>
    </source>
</evidence>
<evidence type="ECO:0000256" key="4">
    <source>
        <dbReference type="ARBA" id="ARBA00022448"/>
    </source>
</evidence>
<keyword evidence="7 13" id="KW-1005">Bacterial flagellum biogenesis</keyword>
<keyword evidence="6 13" id="KW-0812">Transmembrane</keyword>
<evidence type="ECO:0000256" key="2">
    <source>
        <dbReference type="ARBA" id="ARBA00010690"/>
    </source>
</evidence>
<dbReference type="InterPro" id="IPR006135">
    <property type="entry name" value="T3SS_substrate_exporter"/>
</dbReference>
<sequence length="383" mass="44988">MNHDMHEEKTEKPTEHHIKKSRKKGKTRYSRELNSLLILTIGLLNLWFCRNSIILEFKRILSNSLDFNKNIILDKQNILLNVFIALKKIFIIFSPFLGSLFFVMVIPAIFFSGIQLNIKSLKFNLEKFNLIKGLKRIFSLKIFLECFKNILKLIFIGSVVFWYLWLHFSEILFFDIKDIVSVFSFGFDTIMRCCILTILGLIPIVVFDVFWNQFQHYKKLRMTRQQIKDEFKEQEGHPHLKVRIRRQMKENFRRRMILNVPKSDVVITNPIQYSVALRYDEEKMNAPKVIAKGLGDVAIQIQKTANQYNIPIISAPALARSLYRYAEIGQYIPGPLYKAVAEVLAWVWKVKKWKKEGGVFPQKPKNIFVPSELNFTGESETND</sequence>
<evidence type="ECO:0000256" key="5">
    <source>
        <dbReference type="ARBA" id="ARBA00022475"/>
    </source>
</evidence>
<evidence type="ECO:0000256" key="1">
    <source>
        <dbReference type="ARBA" id="ARBA00004651"/>
    </source>
</evidence>
<feature type="transmembrane region" description="Helical" evidence="13">
    <location>
        <begin position="29"/>
        <end position="48"/>
    </location>
</feature>
<feature type="compositionally biased region" description="Basic residues" evidence="14">
    <location>
        <begin position="17"/>
        <end position="26"/>
    </location>
</feature>
<organism evidence="15 16">
    <name type="scientific">Buchnera aphidicola</name>
    <name type="common">Aphis glycines</name>
    <dbReference type="NCBI Taxonomy" id="1265350"/>
    <lineage>
        <taxon>Bacteria</taxon>
        <taxon>Pseudomonadati</taxon>
        <taxon>Pseudomonadota</taxon>
        <taxon>Gammaproteobacteria</taxon>
        <taxon>Enterobacterales</taxon>
        <taxon>Erwiniaceae</taxon>
        <taxon>Buchnera</taxon>
    </lineage>
</organism>
<dbReference type="Pfam" id="PF01312">
    <property type="entry name" value="Bac_export_2"/>
    <property type="match status" value="1"/>
</dbReference>
<dbReference type="GO" id="GO:0009306">
    <property type="term" value="P:protein secretion"/>
    <property type="evidence" value="ECO:0007669"/>
    <property type="project" value="InterPro"/>
</dbReference>
<evidence type="ECO:0000256" key="13">
    <source>
        <dbReference type="RuleBase" id="RU364091"/>
    </source>
</evidence>
<reference evidence="15 16" key="1">
    <citation type="journal article" date="2015" name="J Genomics">
        <title>Whole Genome Sequence of the Soybean Aphid Endosymbiont Buchnera aphidicola and Genetic Differentiation among Biotype-Specific Strains.</title>
        <authorList>
            <person name="Cassone B.J."/>
            <person name="Wenger J.A."/>
            <person name="Michel A.P."/>
        </authorList>
    </citation>
    <scope>NUCLEOTIDE SEQUENCE [LARGE SCALE GENOMIC DNA]</scope>
    <source>
        <strain evidence="15 16">BAg</strain>
    </source>
</reference>
<dbReference type="GO" id="GO:0005886">
    <property type="term" value="C:plasma membrane"/>
    <property type="evidence" value="ECO:0007669"/>
    <property type="project" value="UniProtKB-SubCell"/>
</dbReference>
<dbReference type="PANTHER" id="PTHR30531">
    <property type="entry name" value="FLAGELLAR BIOSYNTHETIC PROTEIN FLHB"/>
    <property type="match status" value="1"/>
</dbReference>
<evidence type="ECO:0000256" key="9">
    <source>
        <dbReference type="ARBA" id="ARBA00022989"/>
    </source>
</evidence>
<proteinExistence type="inferred from homology"/>
<evidence type="ECO:0000256" key="11">
    <source>
        <dbReference type="ARBA" id="ARBA00023225"/>
    </source>
</evidence>
<dbReference type="OrthoDB" id="9807950at2"/>
<keyword evidence="15" id="KW-0966">Cell projection</keyword>
<comment type="function">
    <text evidence="12 13">Required for formation of the rod structure in the basal body of the flagellar apparatus. Together with FliI and FliH, may constitute the export apparatus of flagellin.</text>
</comment>
<keyword evidence="5 13" id="KW-1003">Cell membrane</keyword>
<dbReference type="AlphaFoldDB" id="A0A0M4HAX0"/>